<organism evidence="3 4">
    <name type="scientific">Candidatus Doudnabacteria bacterium RIFCSPHIGHO2_01_FULL_46_14</name>
    <dbReference type="NCBI Taxonomy" id="1817824"/>
    <lineage>
        <taxon>Bacteria</taxon>
        <taxon>Candidatus Doudnaibacteriota</taxon>
    </lineage>
</organism>
<proteinExistence type="predicted"/>
<dbReference type="Proteomes" id="UP000176864">
    <property type="component" value="Unassembled WGS sequence"/>
</dbReference>
<feature type="transmembrane region" description="Helical" evidence="2">
    <location>
        <begin position="350"/>
        <end position="371"/>
    </location>
</feature>
<evidence type="ECO:0000313" key="4">
    <source>
        <dbReference type="Proteomes" id="UP000176864"/>
    </source>
</evidence>
<gene>
    <name evidence="3" type="ORF">A2751_02240</name>
</gene>
<dbReference type="EMBL" id="MFEK01000016">
    <property type="protein sequence ID" value="OGE77843.1"/>
    <property type="molecule type" value="Genomic_DNA"/>
</dbReference>
<feature type="coiled-coil region" evidence="1">
    <location>
        <begin position="210"/>
        <end position="262"/>
    </location>
</feature>
<evidence type="ECO:0000256" key="1">
    <source>
        <dbReference type="SAM" id="Coils"/>
    </source>
</evidence>
<keyword evidence="2" id="KW-0812">Transmembrane</keyword>
<keyword evidence="2" id="KW-0472">Membrane</keyword>
<protein>
    <recommendedName>
        <fullName evidence="5">DUF4349 domain-containing protein</fullName>
    </recommendedName>
</protein>
<evidence type="ECO:0000313" key="3">
    <source>
        <dbReference type="EMBL" id="OGE77843.1"/>
    </source>
</evidence>
<reference evidence="3 4" key="1">
    <citation type="journal article" date="2016" name="Nat. Commun.">
        <title>Thousands of microbial genomes shed light on interconnected biogeochemical processes in an aquifer system.</title>
        <authorList>
            <person name="Anantharaman K."/>
            <person name="Brown C.T."/>
            <person name="Hug L.A."/>
            <person name="Sharon I."/>
            <person name="Castelle C.J."/>
            <person name="Probst A.J."/>
            <person name="Thomas B.C."/>
            <person name="Singh A."/>
            <person name="Wilkins M.J."/>
            <person name="Karaoz U."/>
            <person name="Brodie E.L."/>
            <person name="Williams K.H."/>
            <person name="Hubbard S.S."/>
            <person name="Banfield J.F."/>
        </authorList>
    </citation>
    <scope>NUCLEOTIDE SEQUENCE [LARGE SCALE GENOMIC DNA]</scope>
</reference>
<feature type="coiled-coil region" evidence="1">
    <location>
        <begin position="295"/>
        <end position="329"/>
    </location>
</feature>
<dbReference type="STRING" id="1817824.A2751_02240"/>
<evidence type="ECO:0000256" key="2">
    <source>
        <dbReference type="SAM" id="Phobius"/>
    </source>
</evidence>
<keyword evidence="1" id="KW-0175">Coiled coil</keyword>
<feature type="transmembrane region" description="Helical" evidence="2">
    <location>
        <begin position="51"/>
        <end position="69"/>
    </location>
</feature>
<keyword evidence="2" id="KW-1133">Transmembrane helix</keyword>
<dbReference type="AlphaFoldDB" id="A0A1F5NJW3"/>
<evidence type="ECO:0008006" key="5">
    <source>
        <dbReference type="Google" id="ProtNLM"/>
    </source>
</evidence>
<accession>A0A1F5NJW3</accession>
<comment type="caution">
    <text evidence="3">The sequence shown here is derived from an EMBL/GenBank/DDBJ whole genome shotgun (WGS) entry which is preliminary data.</text>
</comment>
<sequence>MPRNIHNILTDWGRGKRRSPARNEILKAEILTRVPAGNIPTVNHSLRRLPWLSFAFTSLAAIILVVNAVSVNYSSRTMMVSAPTAGVREEGSGSFAMPNSIVQDSRNSLIRPWPSPSPGGSITDTREFLKKDYNAQVRTRKIDELAGRIQTMVRGYDGRIDGYSASEKYGYVSFAIPASKLEAFRAEIKSIIRAKFYTEYVSSQNLLPQKQSIEQEQSQIEKTLGQLRADRDKLMIDHKKTLSSLQSQLNAANKELAALRAEVTDDPERRAQIDARIAQLQPQKITLESRVYNENKNYEANLVSFDSQIASAESNLEAVEKQDQNLLDNVATVQGYITLNWISLWEIMDLYLPGPLLTWILGALALTAYLWHRHRSHLLIP</sequence>
<dbReference type="Gene3D" id="6.10.250.920">
    <property type="match status" value="1"/>
</dbReference>
<name>A0A1F5NJW3_9BACT</name>